<evidence type="ECO:0000313" key="3">
    <source>
        <dbReference type="Proteomes" id="UP000199073"/>
    </source>
</evidence>
<feature type="compositionally biased region" description="Low complexity" evidence="1">
    <location>
        <begin position="71"/>
        <end position="86"/>
    </location>
</feature>
<evidence type="ECO:0000256" key="1">
    <source>
        <dbReference type="SAM" id="MobiDB-lite"/>
    </source>
</evidence>
<organism evidence="2 3">
    <name type="scientific">Desulforhopalus singaporensis</name>
    <dbReference type="NCBI Taxonomy" id="91360"/>
    <lineage>
        <taxon>Bacteria</taxon>
        <taxon>Pseudomonadati</taxon>
        <taxon>Thermodesulfobacteriota</taxon>
        <taxon>Desulfobulbia</taxon>
        <taxon>Desulfobulbales</taxon>
        <taxon>Desulfocapsaceae</taxon>
        <taxon>Desulforhopalus</taxon>
    </lineage>
</organism>
<gene>
    <name evidence="2" type="ORF">SAMN05660330_02938</name>
</gene>
<sequence length="206" mass="21759">MDTRTVETTRVDAKDNVTVKSTDRRKIIKIMAGGVTAVAAYNTLPVKWDVPVIQQIFLPAHAATSGEAVSPPESAIISSSPSSLSATNVTDPPDTGDDIYIVFDGATSLTLVYVGDLEPHPPSPNAVIGIDTDYDVPSVWEHYDNGSNWTVLSTNVTSGYLPSGSYFIIISGATPGSTFRVDFDVSVDSNLPPTATVSNVTAQPVT</sequence>
<dbReference type="RefSeq" id="WP_092224146.1">
    <property type="nucleotide sequence ID" value="NZ_FNJI01000022.1"/>
</dbReference>
<accession>A0A1H0T6P4</accession>
<dbReference type="EMBL" id="FNJI01000022">
    <property type="protein sequence ID" value="SDP49278.1"/>
    <property type="molecule type" value="Genomic_DNA"/>
</dbReference>
<name>A0A1H0T6P4_9BACT</name>
<dbReference type="AlphaFoldDB" id="A0A1H0T6P4"/>
<protein>
    <submittedName>
        <fullName evidence="2">Uncharacterized protein</fullName>
    </submittedName>
</protein>
<feature type="region of interest" description="Disordered" evidence="1">
    <location>
        <begin position="71"/>
        <end position="90"/>
    </location>
</feature>
<proteinExistence type="predicted"/>
<dbReference type="OrthoDB" id="5436587at2"/>
<dbReference type="Proteomes" id="UP000199073">
    <property type="component" value="Unassembled WGS sequence"/>
</dbReference>
<reference evidence="2 3" key="1">
    <citation type="submission" date="2016-10" db="EMBL/GenBank/DDBJ databases">
        <authorList>
            <person name="de Groot N.N."/>
        </authorList>
    </citation>
    <scope>NUCLEOTIDE SEQUENCE [LARGE SCALE GENOMIC DNA]</scope>
    <source>
        <strain evidence="2 3">DSM 12130</strain>
    </source>
</reference>
<keyword evidence="3" id="KW-1185">Reference proteome</keyword>
<evidence type="ECO:0000313" key="2">
    <source>
        <dbReference type="EMBL" id="SDP49278.1"/>
    </source>
</evidence>